<accession>Q398D9</accession>
<proteinExistence type="predicted"/>
<protein>
    <submittedName>
        <fullName evidence="2">Uncharacterized protein</fullName>
    </submittedName>
</protein>
<feature type="region of interest" description="Disordered" evidence="1">
    <location>
        <begin position="15"/>
        <end position="153"/>
    </location>
</feature>
<evidence type="ECO:0000256" key="1">
    <source>
        <dbReference type="SAM" id="MobiDB-lite"/>
    </source>
</evidence>
<dbReference type="HOGENOM" id="CLU_1709791_0_0_4"/>
<feature type="compositionally biased region" description="Polar residues" evidence="1">
    <location>
        <begin position="99"/>
        <end position="109"/>
    </location>
</feature>
<evidence type="ECO:0000313" key="2">
    <source>
        <dbReference type="EMBL" id="ABB11172.1"/>
    </source>
</evidence>
<organism evidence="2 3">
    <name type="scientific">Burkholderia lata (strain ATCC 17760 / DSM 23089 / LMG 22485 / NCIMB 9086 / R18194 / 383)</name>
    <dbReference type="NCBI Taxonomy" id="482957"/>
    <lineage>
        <taxon>Bacteria</taxon>
        <taxon>Pseudomonadati</taxon>
        <taxon>Pseudomonadota</taxon>
        <taxon>Betaproteobacteria</taxon>
        <taxon>Burkholderiales</taxon>
        <taxon>Burkholderiaceae</taxon>
        <taxon>Burkholderia</taxon>
        <taxon>Burkholderia cepacia complex</taxon>
    </lineage>
</organism>
<dbReference type="KEGG" id="bur:Bcep18194_B1058"/>
<dbReference type="Proteomes" id="UP000002705">
    <property type="component" value="Chromosome 2"/>
</dbReference>
<feature type="compositionally biased region" description="Basic and acidic residues" evidence="1">
    <location>
        <begin position="89"/>
        <end position="98"/>
    </location>
</feature>
<keyword evidence="3" id="KW-1185">Reference proteome</keyword>
<name>Q398D9_BURL3</name>
<feature type="compositionally biased region" description="Low complexity" evidence="1">
    <location>
        <begin position="133"/>
        <end position="153"/>
    </location>
</feature>
<feature type="compositionally biased region" description="Basic and acidic residues" evidence="1">
    <location>
        <begin position="64"/>
        <end position="74"/>
    </location>
</feature>
<feature type="compositionally biased region" description="Polar residues" evidence="1">
    <location>
        <begin position="24"/>
        <end position="37"/>
    </location>
</feature>
<feature type="compositionally biased region" description="Polar residues" evidence="1">
    <location>
        <begin position="45"/>
        <end position="63"/>
    </location>
</feature>
<evidence type="ECO:0000313" key="3">
    <source>
        <dbReference type="Proteomes" id="UP000002705"/>
    </source>
</evidence>
<dbReference type="PATRIC" id="fig|482957.22.peg.4717"/>
<dbReference type="AlphaFoldDB" id="Q398D9"/>
<reference evidence="2" key="1">
    <citation type="submission" date="2005-10" db="EMBL/GenBank/DDBJ databases">
        <title>Complete sequence of chromosome 2 of Burkholderia sp. 383.</title>
        <authorList>
            <consortium name="US DOE Joint Genome Institute"/>
            <person name="Copeland A."/>
            <person name="Lucas S."/>
            <person name="Lapidus A."/>
            <person name="Barry K."/>
            <person name="Detter J.C."/>
            <person name="Glavina T."/>
            <person name="Hammon N."/>
            <person name="Israni S."/>
            <person name="Pitluck S."/>
            <person name="Chain P."/>
            <person name="Malfatti S."/>
            <person name="Shin M."/>
            <person name="Vergez L."/>
            <person name="Schmutz J."/>
            <person name="Larimer F."/>
            <person name="Land M."/>
            <person name="Kyrpides N."/>
            <person name="Lykidis A."/>
            <person name="Richardson P."/>
        </authorList>
    </citation>
    <scope>NUCLEOTIDE SEQUENCE [LARGE SCALE GENOMIC DNA]</scope>
    <source>
        <strain evidence="2">383</strain>
    </source>
</reference>
<sequence>MIDANVRVLLEGAARRRSRRRANEQTNRQLGPNTRRASASPIATRCSTSHAIRSTCSSTSSPDLTDRPHSRASERQSAVSAPIPRCRHDKSATLRSSDDPLQSVSNPTRACTGRIATVRPSLRKRGAERADAPPRAAIPPTARRAGGWRSASR</sequence>
<dbReference type="EMBL" id="CP000152">
    <property type="protein sequence ID" value="ABB11172.1"/>
    <property type="molecule type" value="Genomic_DNA"/>
</dbReference>
<gene>
    <name evidence="2" type="ordered locus">Bcep18194_B1058</name>
</gene>